<dbReference type="AlphaFoldDB" id="A0AAU7WDC0"/>
<dbReference type="Pfam" id="PF06224">
    <property type="entry name" value="AlkZ-like"/>
    <property type="match status" value="1"/>
</dbReference>
<dbReference type="PANTHER" id="PTHR30528:SF0">
    <property type="entry name" value="CYTOPLASMIC PROTEIN"/>
    <property type="match status" value="1"/>
</dbReference>
<name>A0AAU7WDC0_9MICO</name>
<protein>
    <submittedName>
        <fullName evidence="1">Crosslink repair DNA glycosylase YcaQ family protein</fullName>
    </submittedName>
</protein>
<accession>A0AAU7WDC0</accession>
<reference evidence="1" key="1">
    <citation type="submission" date="2024-05" db="EMBL/GenBank/DDBJ databases">
        <authorList>
            <person name="Yu L."/>
        </authorList>
    </citation>
    <scope>NUCLEOTIDE SEQUENCE</scope>
    <source>
        <strain evidence="1">G08B096</strain>
    </source>
</reference>
<sequence>MDEHARAERISPALARRIALAAQGFGRPQVGTTPGTRQVAGIVDRLGLLQIDSVNVFERSHYLPAFSRLGGYDRELLDRMANGRRGRLMEYWAHQAAYIPRDLWPLFAFRRDEYRRKGSDWGGWVAENRQLATWLIAELGEKGPMRASEIEHDANERRGPWWGWSDVKRTLEWMFRTGEVVCVERRRFERVYALPEQALPAEVLDLEVLAADALRELVARAASALGIATEADLADYWRTTRAQVKPAIADLVDAGVLQPVTVPGWQTGNRPAPAWVHRDARRPRRIDAAALLSPFDPVVWFRPRTERLFDFHYRIEIYTPEPERKFGYYSLPLLIDDDVVGRVDLKSDRKAGVLRVQSAWAEPTAPAETAARLAPMLRAAAQWQGLDDVVLAGRGDLSPALAAELGASVGSPA</sequence>
<gene>
    <name evidence="1" type="ORF">ABIQ69_05795</name>
</gene>
<dbReference type="InterPro" id="IPR009351">
    <property type="entry name" value="AlkZ-like"/>
</dbReference>
<evidence type="ECO:0000313" key="1">
    <source>
        <dbReference type="EMBL" id="XBX83426.1"/>
    </source>
</evidence>
<organism evidence="1">
    <name type="scientific">Agromyces sp. G08B096</name>
    <dbReference type="NCBI Taxonomy" id="3156399"/>
    <lineage>
        <taxon>Bacteria</taxon>
        <taxon>Bacillati</taxon>
        <taxon>Actinomycetota</taxon>
        <taxon>Actinomycetes</taxon>
        <taxon>Micrococcales</taxon>
        <taxon>Microbacteriaceae</taxon>
        <taxon>Agromyces</taxon>
    </lineage>
</organism>
<dbReference type="RefSeq" id="WP_350349429.1">
    <property type="nucleotide sequence ID" value="NZ_CP158374.1"/>
</dbReference>
<dbReference type="EMBL" id="CP158374">
    <property type="protein sequence ID" value="XBX83426.1"/>
    <property type="molecule type" value="Genomic_DNA"/>
</dbReference>
<proteinExistence type="predicted"/>
<dbReference type="PANTHER" id="PTHR30528">
    <property type="entry name" value="CYTOPLASMIC PROTEIN"/>
    <property type="match status" value="1"/>
</dbReference>